<dbReference type="InterPro" id="IPR042532">
    <property type="entry name" value="EXOC3/Sec6_C"/>
</dbReference>
<sequence>MKDIRQRKNEGFHRISKSSRGLYNCVLLTSDGMRTLGSITGGMGPVMTEGPGGQNEKTKPAKGKHGKPKFKLPHVFKRGVKCPKEKITTETDTLDSSLQIECAVITFEENLKLRRLSQAGQQLIQMEENLFGRDPENKEKGGKKEEVEKLKTDYEALLDQMRLAVEASLRAGPEDLEALRAAVSCMQQEERQDERWREKPAAEAPVWRPRRCRQSHDTLLQTMVEGRMNNTEEVNGGDNLSSSLKRDLCKMGLRVKEDLLKVARDVKRCYPKEIDICNIYATLYHQAFSARLKEITDFGLDVEDCTYLLSWVNDYYPNDILKHKELAEEINYESLKALLPEEVARPLEEQYLSHKEVKVKTWVSAALKKEEASWLSGAMPELGDKHYISSIAIDVIQLIDGAVREASTILGELSKARSIMCQLKSFLMSYKRSLGEFMKGKRGNTKAVIKANLASIEQFRDYIVRKADLFTEEMKSHCLSVVKDMEDSCYLYLSKFIHEDLKPRYRKLGTQAWLTGNSLVLMEVLEGVKSHTEACKDLKTSCFEELLGRLHTEVMVEYVKRLLKRKLRLKDRVQQETAARLLYEDNTRLHTFFTEEGSKQEWLGAIIPKIAEVLKVQDPGFIQLEVVTLARDYPDLSECHVSALLYLKYHLYASDIKRIKESLRENRQPVGLHSSRTFFSRVTVKSKIM</sequence>
<dbReference type="Proteomes" id="UP001046870">
    <property type="component" value="Chromosome 13"/>
</dbReference>
<dbReference type="PANTHER" id="PTHR21292:SF4">
    <property type="entry name" value="TUMOR NECROSIS FACTOR ALPHA-INDUCED PROTEIN 2"/>
    <property type="match status" value="1"/>
</dbReference>
<feature type="compositionally biased region" description="Basic residues" evidence="3">
    <location>
        <begin position="60"/>
        <end position="70"/>
    </location>
</feature>
<comment type="similarity">
    <text evidence="1">Belongs to the SEC6 family.</text>
</comment>
<accession>A0A9D3PRF0</accession>
<dbReference type="GO" id="GO:0000149">
    <property type="term" value="F:SNARE binding"/>
    <property type="evidence" value="ECO:0007669"/>
    <property type="project" value="TreeGrafter"/>
</dbReference>
<protein>
    <recommendedName>
        <fullName evidence="6">Tumor necrosis factor alpha-induced protein 2</fullName>
    </recommendedName>
</protein>
<dbReference type="OrthoDB" id="190098at2759"/>
<keyword evidence="2" id="KW-0175">Coiled coil</keyword>
<evidence type="ECO:0000256" key="2">
    <source>
        <dbReference type="SAM" id="Coils"/>
    </source>
</evidence>
<dbReference type="AlphaFoldDB" id="A0A9D3PRF0"/>
<evidence type="ECO:0008006" key="6">
    <source>
        <dbReference type="Google" id="ProtNLM"/>
    </source>
</evidence>
<feature type="region of interest" description="Disordered" evidence="3">
    <location>
        <begin position="45"/>
        <end position="70"/>
    </location>
</feature>
<dbReference type="PANTHER" id="PTHR21292">
    <property type="entry name" value="EXOCYST COMPLEX COMPONENT SEC6-RELATED"/>
    <property type="match status" value="1"/>
</dbReference>
<dbReference type="EMBL" id="JAFDVH010000013">
    <property type="protein sequence ID" value="KAG7466290.1"/>
    <property type="molecule type" value="Genomic_DNA"/>
</dbReference>
<dbReference type="Gene3D" id="1.10.357.70">
    <property type="entry name" value="Exocyst complex component Sec6, C-terminal domain"/>
    <property type="match status" value="1"/>
</dbReference>
<reference evidence="4" key="1">
    <citation type="submission" date="2021-01" db="EMBL/GenBank/DDBJ databases">
        <authorList>
            <person name="Zahm M."/>
            <person name="Roques C."/>
            <person name="Cabau C."/>
            <person name="Klopp C."/>
            <person name="Donnadieu C."/>
            <person name="Jouanno E."/>
            <person name="Lampietro C."/>
            <person name="Louis A."/>
            <person name="Herpin A."/>
            <person name="Echchiki A."/>
            <person name="Berthelot C."/>
            <person name="Parey E."/>
            <person name="Roest-Crollius H."/>
            <person name="Braasch I."/>
            <person name="Postlethwait J."/>
            <person name="Bobe J."/>
            <person name="Montfort J."/>
            <person name="Bouchez O."/>
            <person name="Begum T."/>
            <person name="Mejri S."/>
            <person name="Adams A."/>
            <person name="Chen W.-J."/>
            <person name="Guiguen Y."/>
        </authorList>
    </citation>
    <scope>NUCLEOTIDE SEQUENCE</scope>
    <source>
        <strain evidence="4">YG-15Mar2019-1</strain>
        <tissue evidence="4">Brain</tissue>
    </source>
</reference>
<keyword evidence="5" id="KW-1185">Reference proteome</keyword>
<feature type="coiled-coil region" evidence="2">
    <location>
        <begin position="140"/>
        <end position="167"/>
    </location>
</feature>
<dbReference type="GO" id="GO:0006887">
    <property type="term" value="P:exocytosis"/>
    <property type="evidence" value="ECO:0007669"/>
    <property type="project" value="InterPro"/>
</dbReference>
<comment type="caution">
    <text evidence="4">The sequence shown here is derived from an EMBL/GenBank/DDBJ whole genome shotgun (WGS) entry which is preliminary data.</text>
</comment>
<evidence type="ECO:0000256" key="1">
    <source>
        <dbReference type="ARBA" id="ARBA00009447"/>
    </source>
</evidence>
<evidence type="ECO:0000313" key="5">
    <source>
        <dbReference type="Proteomes" id="UP001046870"/>
    </source>
</evidence>
<gene>
    <name evidence="4" type="ORF">MATL_G00163240</name>
</gene>
<dbReference type="InterPro" id="IPR010326">
    <property type="entry name" value="EXOC3/Sec6"/>
</dbReference>
<evidence type="ECO:0000313" key="4">
    <source>
        <dbReference type="EMBL" id="KAG7466290.1"/>
    </source>
</evidence>
<organism evidence="4 5">
    <name type="scientific">Megalops atlanticus</name>
    <name type="common">Tarpon</name>
    <name type="synonym">Clupea gigantea</name>
    <dbReference type="NCBI Taxonomy" id="7932"/>
    <lineage>
        <taxon>Eukaryota</taxon>
        <taxon>Metazoa</taxon>
        <taxon>Chordata</taxon>
        <taxon>Craniata</taxon>
        <taxon>Vertebrata</taxon>
        <taxon>Euteleostomi</taxon>
        <taxon>Actinopterygii</taxon>
        <taxon>Neopterygii</taxon>
        <taxon>Teleostei</taxon>
        <taxon>Elopiformes</taxon>
        <taxon>Megalopidae</taxon>
        <taxon>Megalops</taxon>
    </lineage>
</organism>
<dbReference type="GO" id="GO:0000145">
    <property type="term" value="C:exocyst"/>
    <property type="evidence" value="ECO:0007669"/>
    <property type="project" value="InterPro"/>
</dbReference>
<dbReference type="Pfam" id="PF06046">
    <property type="entry name" value="Sec6"/>
    <property type="match status" value="1"/>
</dbReference>
<proteinExistence type="inferred from homology"/>
<name>A0A9D3PRF0_MEGAT</name>
<dbReference type="GO" id="GO:0051601">
    <property type="term" value="P:exocyst localization"/>
    <property type="evidence" value="ECO:0007669"/>
    <property type="project" value="TreeGrafter"/>
</dbReference>
<evidence type="ECO:0000256" key="3">
    <source>
        <dbReference type="SAM" id="MobiDB-lite"/>
    </source>
</evidence>